<reference evidence="1" key="5">
    <citation type="journal article" date="2021" name="G3 (Bethesda)">
        <title>Aegilops tauschii genome assembly Aet v5.0 features greater sequence contiguity and improved annotation.</title>
        <authorList>
            <person name="Wang L."/>
            <person name="Zhu T."/>
            <person name="Rodriguez J.C."/>
            <person name="Deal K.R."/>
            <person name="Dubcovsky J."/>
            <person name="McGuire P.E."/>
            <person name="Lux T."/>
            <person name="Spannagl M."/>
            <person name="Mayer K.F.X."/>
            <person name="Baldrich P."/>
            <person name="Meyers B.C."/>
            <person name="Huo N."/>
            <person name="Gu Y.Q."/>
            <person name="Zhou H."/>
            <person name="Devos K.M."/>
            <person name="Bennetzen J.L."/>
            <person name="Unver T."/>
            <person name="Budak H."/>
            <person name="Gulick P.J."/>
            <person name="Galiba G."/>
            <person name="Kalapos B."/>
            <person name="Nelson D.R."/>
            <person name="Li P."/>
            <person name="You F.M."/>
            <person name="Luo M.C."/>
            <person name="Dvorak J."/>
        </authorList>
    </citation>
    <scope>NUCLEOTIDE SEQUENCE [LARGE SCALE GENOMIC DNA]</scope>
    <source>
        <strain evidence="1">cv. AL8/78</strain>
    </source>
</reference>
<reference evidence="1" key="3">
    <citation type="journal article" date="2017" name="Nature">
        <title>Genome sequence of the progenitor of the wheat D genome Aegilops tauschii.</title>
        <authorList>
            <person name="Luo M.C."/>
            <person name="Gu Y.Q."/>
            <person name="Puiu D."/>
            <person name="Wang H."/>
            <person name="Twardziok S.O."/>
            <person name="Deal K.R."/>
            <person name="Huo N."/>
            <person name="Zhu T."/>
            <person name="Wang L."/>
            <person name="Wang Y."/>
            <person name="McGuire P.E."/>
            <person name="Liu S."/>
            <person name="Long H."/>
            <person name="Ramasamy R.K."/>
            <person name="Rodriguez J.C."/>
            <person name="Van S.L."/>
            <person name="Yuan L."/>
            <person name="Wang Z."/>
            <person name="Xia Z."/>
            <person name="Xiao L."/>
            <person name="Anderson O.D."/>
            <person name="Ouyang S."/>
            <person name="Liang Y."/>
            <person name="Zimin A.V."/>
            <person name="Pertea G."/>
            <person name="Qi P."/>
            <person name="Bennetzen J.L."/>
            <person name="Dai X."/>
            <person name="Dawson M.W."/>
            <person name="Muller H.G."/>
            <person name="Kugler K."/>
            <person name="Rivarola-Duarte L."/>
            <person name="Spannagl M."/>
            <person name="Mayer K.F.X."/>
            <person name="Lu F.H."/>
            <person name="Bevan M.W."/>
            <person name="Leroy P."/>
            <person name="Li P."/>
            <person name="You F.M."/>
            <person name="Sun Q."/>
            <person name="Liu Z."/>
            <person name="Lyons E."/>
            <person name="Wicker T."/>
            <person name="Salzberg S.L."/>
            <person name="Devos K.M."/>
            <person name="Dvorak J."/>
        </authorList>
    </citation>
    <scope>NUCLEOTIDE SEQUENCE [LARGE SCALE GENOMIC DNA]</scope>
    <source>
        <strain evidence="1">cv. AL8/78</strain>
    </source>
</reference>
<dbReference type="Gramene" id="AET2Gv21280700.2">
    <property type="protein sequence ID" value="AET2Gv21280700.2"/>
    <property type="gene ID" value="AET2Gv21280700"/>
</dbReference>
<sequence length="33" mass="3575">QEHLLWSNAAAAALQLRGIAICNPSVTDWLIKA</sequence>
<reference evidence="2" key="2">
    <citation type="journal article" date="2017" name="Nat. Plants">
        <title>The Aegilops tauschii genome reveals multiple impacts of transposons.</title>
        <authorList>
            <person name="Zhao G."/>
            <person name="Zou C."/>
            <person name="Li K."/>
            <person name="Wang K."/>
            <person name="Li T."/>
            <person name="Gao L."/>
            <person name="Zhang X."/>
            <person name="Wang H."/>
            <person name="Yang Z."/>
            <person name="Liu X."/>
            <person name="Jiang W."/>
            <person name="Mao L."/>
            <person name="Kong X."/>
            <person name="Jiao Y."/>
            <person name="Jia J."/>
        </authorList>
    </citation>
    <scope>NUCLEOTIDE SEQUENCE [LARGE SCALE GENOMIC DNA]</scope>
    <source>
        <strain evidence="2">cv. AL8/78</strain>
    </source>
</reference>
<reference evidence="2" key="1">
    <citation type="journal article" date="2014" name="Science">
        <title>Ancient hybridizations among the ancestral genomes of bread wheat.</title>
        <authorList>
            <consortium name="International Wheat Genome Sequencing Consortium,"/>
            <person name="Marcussen T."/>
            <person name="Sandve S.R."/>
            <person name="Heier L."/>
            <person name="Spannagl M."/>
            <person name="Pfeifer M."/>
            <person name="Jakobsen K.S."/>
            <person name="Wulff B.B."/>
            <person name="Steuernagel B."/>
            <person name="Mayer K.F."/>
            <person name="Olsen O.A."/>
        </authorList>
    </citation>
    <scope>NUCLEOTIDE SEQUENCE [LARGE SCALE GENOMIC DNA]</scope>
    <source>
        <strain evidence="2">cv. AL8/78</strain>
    </source>
</reference>
<accession>A0A453DK54</accession>
<name>A0A453DK54_AEGTS</name>
<protein>
    <submittedName>
        <fullName evidence="1">Uncharacterized protein</fullName>
    </submittedName>
</protein>
<dbReference type="Proteomes" id="UP000015105">
    <property type="component" value="Chromosome 2D"/>
</dbReference>
<organism evidence="1 2">
    <name type="scientific">Aegilops tauschii subsp. strangulata</name>
    <name type="common">Goatgrass</name>
    <dbReference type="NCBI Taxonomy" id="200361"/>
    <lineage>
        <taxon>Eukaryota</taxon>
        <taxon>Viridiplantae</taxon>
        <taxon>Streptophyta</taxon>
        <taxon>Embryophyta</taxon>
        <taxon>Tracheophyta</taxon>
        <taxon>Spermatophyta</taxon>
        <taxon>Magnoliopsida</taxon>
        <taxon>Liliopsida</taxon>
        <taxon>Poales</taxon>
        <taxon>Poaceae</taxon>
        <taxon>BOP clade</taxon>
        <taxon>Pooideae</taxon>
        <taxon>Triticodae</taxon>
        <taxon>Triticeae</taxon>
        <taxon>Triticinae</taxon>
        <taxon>Aegilops</taxon>
    </lineage>
</organism>
<evidence type="ECO:0000313" key="1">
    <source>
        <dbReference type="EnsemblPlants" id="AET2Gv21280700.2"/>
    </source>
</evidence>
<dbReference type="EnsemblPlants" id="AET2Gv21280700.2">
    <property type="protein sequence ID" value="AET2Gv21280700.2"/>
    <property type="gene ID" value="AET2Gv21280700"/>
</dbReference>
<proteinExistence type="predicted"/>
<dbReference type="AlphaFoldDB" id="A0A453DK54"/>
<reference evidence="1" key="4">
    <citation type="submission" date="2019-03" db="UniProtKB">
        <authorList>
            <consortium name="EnsemblPlants"/>
        </authorList>
    </citation>
    <scope>IDENTIFICATION</scope>
</reference>
<keyword evidence="2" id="KW-1185">Reference proteome</keyword>
<evidence type="ECO:0000313" key="2">
    <source>
        <dbReference type="Proteomes" id="UP000015105"/>
    </source>
</evidence>